<dbReference type="EMBL" id="WUUL01000007">
    <property type="protein sequence ID" value="MXQ54447.1"/>
    <property type="molecule type" value="Genomic_DNA"/>
</dbReference>
<protein>
    <submittedName>
        <fullName evidence="1">Uncharacterized protein</fullName>
    </submittedName>
</protein>
<reference evidence="1 2" key="1">
    <citation type="submission" date="2019-12" db="EMBL/GenBank/DDBJ databases">
        <title>Whole-genome analyses of novel actinobacteria.</title>
        <authorList>
            <person name="Sahin N."/>
            <person name="Saygin H."/>
        </authorList>
    </citation>
    <scope>NUCLEOTIDE SEQUENCE [LARGE SCALE GENOMIC DNA]</scope>
    <source>
        <strain evidence="1 2">KC615</strain>
    </source>
</reference>
<organism evidence="1 2">
    <name type="scientific">Shimazuella alba</name>
    <dbReference type="NCBI Taxonomy" id="2690964"/>
    <lineage>
        <taxon>Bacteria</taxon>
        <taxon>Bacillati</taxon>
        <taxon>Bacillota</taxon>
        <taxon>Bacilli</taxon>
        <taxon>Bacillales</taxon>
        <taxon>Thermoactinomycetaceae</taxon>
        <taxon>Shimazuella</taxon>
    </lineage>
</organism>
<name>A0A6I4VS81_9BACL</name>
<accession>A0A6I4VS81</accession>
<dbReference type="RefSeq" id="WP_160801804.1">
    <property type="nucleotide sequence ID" value="NZ_WUUL01000007.1"/>
</dbReference>
<keyword evidence="2" id="KW-1185">Reference proteome</keyword>
<proteinExistence type="predicted"/>
<dbReference type="Proteomes" id="UP000430692">
    <property type="component" value="Unassembled WGS sequence"/>
</dbReference>
<comment type="caution">
    <text evidence="1">The sequence shown here is derived from an EMBL/GenBank/DDBJ whole genome shotgun (WGS) entry which is preliminary data.</text>
</comment>
<dbReference type="AlphaFoldDB" id="A0A6I4VS81"/>
<gene>
    <name evidence="1" type="ORF">GSM42_12130</name>
</gene>
<evidence type="ECO:0000313" key="2">
    <source>
        <dbReference type="Proteomes" id="UP000430692"/>
    </source>
</evidence>
<sequence length="102" mass="11329">MSIPGNYTKTVNNPDFKNAYIVPLEGAGECKGMSGILEVRYNNKVRNTFLSCYFAAFGSDGEVEKVEIKGNSILVYTDGSVDEILTFDKNGKLIQYWSAQDE</sequence>
<evidence type="ECO:0000313" key="1">
    <source>
        <dbReference type="EMBL" id="MXQ54447.1"/>
    </source>
</evidence>